<proteinExistence type="predicted"/>
<name>A0A1J5PDV7_9ZZZZ</name>
<dbReference type="EMBL" id="MLJW01004671">
    <property type="protein sequence ID" value="OIQ69534.1"/>
    <property type="molecule type" value="Genomic_DNA"/>
</dbReference>
<comment type="caution">
    <text evidence="1">The sequence shown here is derived from an EMBL/GenBank/DDBJ whole genome shotgun (WGS) entry which is preliminary data.</text>
</comment>
<evidence type="ECO:0000313" key="1">
    <source>
        <dbReference type="EMBL" id="OIQ69534.1"/>
    </source>
</evidence>
<gene>
    <name evidence="1" type="ORF">GALL_488630</name>
</gene>
<dbReference type="Pfam" id="PF11943">
    <property type="entry name" value="DUF3460"/>
    <property type="match status" value="1"/>
</dbReference>
<dbReference type="InterPro" id="IPR021853">
    <property type="entry name" value="DUF3460"/>
</dbReference>
<accession>A0A1J5PDV7</accession>
<sequence length="69" mass="8052">MNIFQRPQYISNATAFLNELKANNPAIEQGQQFGRSLLWGKSVDRDAWREYRAAQVAQKPYVYQTTTDR</sequence>
<reference evidence="1" key="1">
    <citation type="submission" date="2016-10" db="EMBL/GenBank/DDBJ databases">
        <title>Sequence of Gallionella enrichment culture.</title>
        <authorList>
            <person name="Poehlein A."/>
            <person name="Muehling M."/>
            <person name="Daniel R."/>
        </authorList>
    </citation>
    <scope>NUCLEOTIDE SEQUENCE</scope>
</reference>
<dbReference type="AlphaFoldDB" id="A0A1J5PDV7"/>
<protein>
    <recommendedName>
        <fullName evidence="2">DUF3460 family protein</fullName>
    </recommendedName>
</protein>
<organism evidence="1">
    <name type="scientific">mine drainage metagenome</name>
    <dbReference type="NCBI Taxonomy" id="410659"/>
    <lineage>
        <taxon>unclassified sequences</taxon>
        <taxon>metagenomes</taxon>
        <taxon>ecological metagenomes</taxon>
    </lineage>
</organism>
<evidence type="ECO:0008006" key="2">
    <source>
        <dbReference type="Google" id="ProtNLM"/>
    </source>
</evidence>